<gene>
    <name evidence="1" type="ORF">KTS37_02680</name>
</gene>
<dbReference type="SUPFAM" id="SSF160387">
    <property type="entry name" value="NosL/MerB-like"/>
    <property type="match status" value="1"/>
</dbReference>
<organism evidence="1 2">
    <name type="scientific">Haloarcula salina</name>
    <dbReference type="NCBI Taxonomy" id="1429914"/>
    <lineage>
        <taxon>Archaea</taxon>
        <taxon>Methanobacteriati</taxon>
        <taxon>Methanobacteriota</taxon>
        <taxon>Stenosarchaea group</taxon>
        <taxon>Halobacteria</taxon>
        <taxon>Halobacteriales</taxon>
        <taxon>Haloarculaceae</taxon>
        <taxon>Haloarcula</taxon>
    </lineage>
</organism>
<reference evidence="1" key="1">
    <citation type="submission" date="2021-06" db="EMBL/GenBank/DDBJ databases">
        <title>New haloarchaea isolates fom saline soil.</title>
        <authorList>
            <person name="Duran-Viseras A."/>
            <person name="Sanchez-Porro C.S."/>
            <person name="Ventosa A."/>
        </authorList>
    </citation>
    <scope>NUCLEOTIDE SEQUENCE</scope>
    <source>
        <strain evidence="1">JCM 18369</strain>
    </source>
</reference>
<dbReference type="EMBL" id="JAHQXE010000001">
    <property type="protein sequence ID" value="MBV0900683.1"/>
    <property type="molecule type" value="Genomic_DNA"/>
</dbReference>
<name>A0AA41KHJ9_9EURY</name>
<dbReference type="AlphaFoldDB" id="A0AA41KHJ9"/>
<sequence length="191" mass="20449">MNRRTALRTAGSLLGAAGLTGCLGAPAGQAAQQRPTPVDLSGSKADDEGGMVIGLHGGPNGQIFYRNNSPDGRENPAWFHTLAFGLFPYYFEHEREGWEATAIYVTDYSTVDYTLSTEGDPTLPSPTAPDTFGDATQMHYVMESRVSGGMGPALVPFSARADADSFGDEYGGRVVVFDEITPELIATYTRK</sequence>
<dbReference type="PROSITE" id="PS51318">
    <property type="entry name" value="TAT"/>
    <property type="match status" value="1"/>
</dbReference>
<comment type="caution">
    <text evidence="1">The sequence shown here is derived from an EMBL/GenBank/DDBJ whole genome shotgun (WGS) entry which is preliminary data.</text>
</comment>
<evidence type="ECO:0000313" key="2">
    <source>
        <dbReference type="Proteomes" id="UP001166304"/>
    </source>
</evidence>
<dbReference type="InterPro" id="IPR008719">
    <property type="entry name" value="N2O_reductase_NosL"/>
</dbReference>
<dbReference type="Pfam" id="PF05573">
    <property type="entry name" value="NosL"/>
    <property type="match status" value="1"/>
</dbReference>
<dbReference type="Proteomes" id="UP001166304">
    <property type="component" value="Unassembled WGS sequence"/>
</dbReference>
<dbReference type="PROSITE" id="PS51257">
    <property type="entry name" value="PROKAR_LIPOPROTEIN"/>
    <property type="match status" value="1"/>
</dbReference>
<protein>
    <submittedName>
        <fullName evidence="1">Nitrous oxide reductase accessory protein NosL</fullName>
    </submittedName>
</protein>
<keyword evidence="2" id="KW-1185">Reference proteome</keyword>
<dbReference type="InterPro" id="IPR006311">
    <property type="entry name" value="TAT_signal"/>
</dbReference>
<accession>A0AA41KHJ9</accession>
<dbReference type="Gene3D" id="3.30.70.2050">
    <property type="match status" value="1"/>
</dbReference>
<dbReference type="PANTHER" id="PTHR41247">
    <property type="entry name" value="HTH-TYPE TRANSCRIPTIONAL REPRESSOR YCNK"/>
    <property type="match status" value="1"/>
</dbReference>
<proteinExistence type="predicted"/>
<evidence type="ECO:0000313" key="1">
    <source>
        <dbReference type="EMBL" id="MBV0900683.1"/>
    </source>
</evidence>
<dbReference type="RefSeq" id="WP_206673690.1">
    <property type="nucleotide sequence ID" value="NZ_JAHQXE010000001.1"/>
</dbReference>
<dbReference type="PANTHER" id="PTHR41247:SF1">
    <property type="entry name" value="HTH-TYPE TRANSCRIPTIONAL REPRESSOR YCNK"/>
    <property type="match status" value="1"/>
</dbReference>